<dbReference type="GeneID" id="14912932"/>
<dbReference type="Proteomes" id="UP000011083">
    <property type="component" value="Unassembled WGS sequence"/>
</dbReference>
<dbReference type="GO" id="GO:0006370">
    <property type="term" value="P:7-methylguanosine mRNA capping"/>
    <property type="evidence" value="ECO:0007669"/>
    <property type="project" value="InterPro"/>
</dbReference>
<dbReference type="EMBL" id="KB008116">
    <property type="protein sequence ID" value="ELR12436.1"/>
    <property type="molecule type" value="Genomic_DNA"/>
</dbReference>
<organism evidence="2 3">
    <name type="scientific">Acanthamoeba castellanii (strain ATCC 30010 / Neff)</name>
    <dbReference type="NCBI Taxonomy" id="1257118"/>
    <lineage>
        <taxon>Eukaryota</taxon>
        <taxon>Amoebozoa</taxon>
        <taxon>Discosea</taxon>
        <taxon>Longamoebia</taxon>
        <taxon>Centramoebida</taxon>
        <taxon>Acanthamoebidae</taxon>
        <taxon>Acanthamoeba</taxon>
    </lineage>
</organism>
<dbReference type="KEGG" id="acan:ACA1_324830"/>
<gene>
    <name evidence="2" type="ORF">ACA1_324830</name>
</gene>
<feature type="domain" description="mRNA capping enzyme adenylation" evidence="1">
    <location>
        <begin position="56"/>
        <end position="156"/>
    </location>
</feature>
<dbReference type="RefSeq" id="XP_004334449.1">
    <property type="nucleotide sequence ID" value="XM_004334401.1"/>
</dbReference>
<reference evidence="2 3" key="1">
    <citation type="journal article" date="2013" name="Genome Biol.">
        <title>Genome of Acanthamoeba castellanii highlights extensive lateral gene transfer and early evolution of tyrosine kinase signaling.</title>
        <authorList>
            <person name="Clarke M."/>
            <person name="Lohan A.J."/>
            <person name="Liu B."/>
            <person name="Lagkouvardos I."/>
            <person name="Roy S."/>
            <person name="Zafar N."/>
            <person name="Bertelli C."/>
            <person name="Schilde C."/>
            <person name="Kianianmomeni A."/>
            <person name="Burglin T.R."/>
            <person name="Frech C."/>
            <person name="Turcotte B."/>
            <person name="Kopec K.O."/>
            <person name="Synnott J.M."/>
            <person name="Choo C."/>
            <person name="Paponov I."/>
            <person name="Finkler A."/>
            <person name="Soon Heng Tan C."/>
            <person name="Hutchins A.P."/>
            <person name="Weinmeier T."/>
            <person name="Rattei T."/>
            <person name="Chu J.S."/>
            <person name="Gimenez G."/>
            <person name="Irimia M."/>
            <person name="Rigden D.J."/>
            <person name="Fitzpatrick D.A."/>
            <person name="Lorenzo-Morales J."/>
            <person name="Bateman A."/>
            <person name="Chiu C.H."/>
            <person name="Tang P."/>
            <person name="Hegemann P."/>
            <person name="Fromm H."/>
            <person name="Raoult D."/>
            <person name="Greub G."/>
            <person name="Miranda-Saavedra D."/>
            <person name="Chen N."/>
            <person name="Nash P."/>
            <person name="Ginger M.L."/>
            <person name="Horn M."/>
            <person name="Schaap P."/>
            <person name="Caler L."/>
            <person name="Loftus B."/>
        </authorList>
    </citation>
    <scope>NUCLEOTIDE SEQUENCE [LARGE SCALE GENOMIC DNA]</scope>
    <source>
        <strain evidence="2 3">Neff</strain>
    </source>
</reference>
<dbReference type="InterPro" id="IPR051029">
    <property type="entry name" value="mRNA_Capping_Enz/RNA_Phosphat"/>
</dbReference>
<dbReference type="GO" id="GO:0005524">
    <property type="term" value="F:ATP binding"/>
    <property type="evidence" value="ECO:0007669"/>
    <property type="project" value="InterPro"/>
</dbReference>
<dbReference type="PANTHER" id="PTHR10367">
    <property type="entry name" value="MRNA-CAPPING ENZYME"/>
    <property type="match status" value="1"/>
</dbReference>
<keyword evidence="3" id="KW-1185">Reference proteome</keyword>
<sequence>MKRKADESSGGADIAACFGAKPIPPNSKLASVVKCNVRAMWDLRNSSAVEYNPAPNPVSLSLESLATITPDEYVVAEKTDGTRYSLVLCTDPHDNEKPVAVLMDRACNKWTVPIRAPRYLFVECSLFDGEMVRRVSQPDKWDYYVFDAVYVGGRPQRNVDSLWTIIPSLDHASDGLVFTPLSDRISNNTNWRQFKWKSRHTIDLTLRMKSVKDGVQKGLYYVEALYPEKPVYKNVFSGVQYDGRVVTFGLRSTPIVKQLEQEAVEKGESSAIVECKGRFTSDDYSRDSAQHRREHYH</sequence>
<evidence type="ECO:0000313" key="3">
    <source>
        <dbReference type="Proteomes" id="UP000011083"/>
    </source>
</evidence>
<dbReference type="VEuPathDB" id="AmoebaDB:ACA1_324830"/>
<name>L8GJS2_ACACF</name>
<dbReference type="SUPFAM" id="SSF56091">
    <property type="entry name" value="DNA ligase/mRNA capping enzyme, catalytic domain"/>
    <property type="match status" value="1"/>
</dbReference>
<dbReference type="OrthoDB" id="200924at2759"/>
<protein>
    <submittedName>
        <fullName evidence="2">mRNA capping enzyme, catalytic domain containing protein</fullName>
    </submittedName>
</protein>
<dbReference type="InterPro" id="IPR001339">
    <property type="entry name" value="mRNA_cap_enzyme_adenylation"/>
</dbReference>
<dbReference type="AlphaFoldDB" id="L8GJS2"/>
<evidence type="ECO:0000313" key="2">
    <source>
        <dbReference type="EMBL" id="ELR12436.1"/>
    </source>
</evidence>
<evidence type="ECO:0000259" key="1">
    <source>
        <dbReference type="Pfam" id="PF01331"/>
    </source>
</evidence>
<dbReference type="Pfam" id="PF01331">
    <property type="entry name" value="mRNA_cap_enzyme"/>
    <property type="match status" value="1"/>
</dbReference>
<accession>L8GJS2</accession>
<dbReference type="PANTHER" id="PTHR10367:SF17">
    <property type="entry name" value="MRNA-CAPPING ENZYME"/>
    <property type="match status" value="1"/>
</dbReference>
<dbReference type="GO" id="GO:0004484">
    <property type="term" value="F:mRNA guanylyltransferase activity"/>
    <property type="evidence" value="ECO:0007669"/>
    <property type="project" value="InterPro"/>
</dbReference>
<dbReference type="STRING" id="1257118.L8GJS2"/>
<dbReference type="Gene3D" id="3.30.470.30">
    <property type="entry name" value="DNA ligase/mRNA capping enzyme"/>
    <property type="match status" value="1"/>
</dbReference>
<proteinExistence type="predicted"/>